<dbReference type="Pfam" id="PF18911">
    <property type="entry name" value="PKD_4"/>
    <property type="match status" value="1"/>
</dbReference>
<dbReference type="CDD" id="cd00146">
    <property type="entry name" value="PKD"/>
    <property type="match status" value="1"/>
</dbReference>
<dbReference type="InterPro" id="IPR013783">
    <property type="entry name" value="Ig-like_fold"/>
</dbReference>
<accession>A0A1H1G887</accession>
<dbReference type="Gene3D" id="3.40.50.1820">
    <property type="entry name" value="alpha/beta hydrolase"/>
    <property type="match status" value="1"/>
</dbReference>
<dbReference type="InterPro" id="IPR029058">
    <property type="entry name" value="AB_hydrolase_fold"/>
</dbReference>
<dbReference type="InterPro" id="IPR035986">
    <property type="entry name" value="PKD_dom_sf"/>
</dbReference>
<sequence length="570" mass="61638">MVADSSGGDGPGRRGLIRAIGTGIGATVGIAGTGVAAGDRDEPVSVTFGDQQSAGDAVTVAMVVTDVDVVVTVRHESRGELGRTEVEAETLVEGLEIPLTEPIGAETELELAVDAYQRSSGNGLARDTATVAFDGSLEVVAGLETRLVEADPDAGFDYPYYLYAPARLADAEATPMLVEPTNTGTATDEFDRHLEAADRTVEDGIGREIADALSSPFLVPVFPRPQRNPVSGDHYVHQLDDTTMAIDDGNLERVDLQLLAMVDDARNRLEERGYAVDDGIMLNGFSAAGNFVDRFAALHPEVVRSVTAGGLNGMAILPLEEAKGRRLAYHIGVANLEEVTGEPFDLEAFREVDQFRYMGELDNNDTIPFDDAWTDDELRETALAVYGHDIQRERFPFCKAVYDEVGVDAVFRSYEDVGHTPRPARADLVEFHERSLAGDDVDEIRADLGGNVPNLRAYIDHEPREPSVGEQVAFDATRSAVWDRDLVEYEWEFGDETATGDLVTHTFEDRGAHNVRLTATDDAGETYEDVVQIRVGSTPADEKPGFGLASGIAALGGFGYLLTRRLARDA</sequence>
<dbReference type="InterPro" id="IPR022409">
    <property type="entry name" value="PKD/Chitinase_dom"/>
</dbReference>
<evidence type="ECO:0000313" key="3">
    <source>
        <dbReference type="Proteomes" id="UP000198848"/>
    </source>
</evidence>
<dbReference type="STRING" id="1095778.SAMN04489842_2304"/>
<name>A0A1H1G887_NATTX</name>
<evidence type="ECO:0000259" key="1">
    <source>
        <dbReference type="PROSITE" id="PS50093"/>
    </source>
</evidence>
<protein>
    <submittedName>
        <fullName evidence="2">PKD domain-containing protein</fullName>
    </submittedName>
</protein>
<dbReference type="SMART" id="SM00089">
    <property type="entry name" value="PKD"/>
    <property type="match status" value="1"/>
</dbReference>
<dbReference type="InterPro" id="IPR000601">
    <property type="entry name" value="PKD_dom"/>
</dbReference>
<dbReference type="SUPFAM" id="SSF53474">
    <property type="entry name" value="alpha/beta-Hydrolases"/>
    <property type="match status" value="1"/>
</dbReference>
<dbReference type="PROSITE" id="PS50093">
    <property type="entry name" value="PKD"/>
    <property type="match status" value="1"/>
</dbReference>
<keyword evidence="3" id="KW-1185">Reference proteome</keyword>
<evidence type="ECO:0000313" key="2">
    <source>
        <dbReference type="EMBL" id="SDR09269.1"/>
    </source>
</evidence>
<dbReference type="EMBL" id="FNLC01000002">
    <property type="protein sequence ID" value="SDR09269.1"/>
    <property type="molecule type" value="Genomic_DNA"/>
</dbReference>
<dbReference type="OrthoDB" id="8638at2157"/>
<dbReference type="RefSeq" id="WP_090381734.1">
    <property type="nucleotide sequence ID" value="NZ_FNLC01000002.1"/>
</dbReference>
<dbReference type="Proteomes" id="UP000198848">
    <property type="component" value="Unassembled WGS sequence"/>
</dbReference>
<feature type="domain" description="PKD" evidence="1">
    <location>
        <begin position="487"/>
        <end position="535"/>
    </location>
</feature>
<gene>
    <name evidence="2" type="ORF">SAMN04489842_2304</name>
</gene>
<dbReference type="Gene3D" id="2.60.40.10">
    <property type="entry name" value="Immunoglobulins"/>
    <property type="match status" value="1"/>
</dbReference>
<organism evidence="2 3">
    <name type="scientific">Natronobacterium texcoconense</name>
    <dbReference type="NCBI Taxonomy" id="1095778"/>
    <lineage>
        <taxon>Archaea</taxon>
        <taxon>Methanobacteriati</taxon>
        <taxon>Methanobacteriota</taxon>
        <taxon>Stenosarchaea group</taxon>
        <taxon>Halobacteria</taxon>
        <taxon>Halobacteriales</taxon>
        <taxon>Natrialbaceae</taxon>
        <taxon>Natronobacterium</taxon>
    </lineage>
</organism>
<dbReference type="SUPFAM" id="SSF49299">
    <property type="entry name" value="PKD domain"/>
    <property type="match status" value="1"/>
</dbReference>
<dbReference type="AlphaFoldDB" id="A0A1H1G887"/>
<reference evidence="3" key="1">
    <citation type="submission" date="2016-10" db="EMBL/GenBank/DDBJ databases">
        <authorList>
            <person name="Varghese N."/>
            <person name="Submissions S."/>
        </authorList>
    </citation>
    <scope>NUCLEOTIDE SEQUENCE [LARGE SCALE GENOMIC DNA]</scope>
    <source>
        <strain evidence="3">DSM 24767</strain>
    </source>
</reference>
<proteinExistence type="predicted"/>